<reference evidence="2" key="2">
    <citation type="submission" date="2025-09" db="UniProtKB">
        <authorList>
            <consortium name="Ensembl"/>
        </authorList>
    </citation>
    <scope>IDENTIFICATION</scope>
</reference>
<evidence type="ECO:0000256" key="1">
    <source>
        <dbReference type="SAM" id="Phobius"/>
    </source>
</evidence>
<dbReference type="Proteomes" id="UP000016665">
    <property type="component" value="Unplaced"/>
</dbReference>
<keyword evidence="3" id="KW-1185">Reference proteome</keyword>
<accession>A0A803VJ20</accession>
<proteinExistence type="predicted"/>
<keyword evidence="1" id="KW-0812">Transmembrane</keyword>
<dbReference type="AlphaFoldDB" id="A0A803VJ20"/>
<sequence length="115" mass="12423">MCAVTLVTSIIGTHSHLCVISQSSLFGETCGKVQRKWCDMGSKKMLEELGWLQVVLYFVCVLCYCFKLSFKGTLLSKIQYSAACTTSTGSDSPCLQAFKDSSSTRQGGPPATTCS</sequence>
<evidence type="ECO:0000313" key="2">
    <source>
        <dbReference type="Ensembl" id="ENSFALP00000022726.1"/>
    </source>
</evidence>
<keyword evidence="1" id="KW-1133">Transmembrane helix</keyword>
<protein>
    <submittedName>
        <fullName evidence="2">Uncharacterized protein</fullName>
    </submittedName>
</protein>
<feature type="transmembrane region" description="Helical" evidence="1">
    <location>
        <begin position="50"/>
        <end position="70"/>
    </location>
</feature>
<organism evidence="2 3">
    <name type="scientific">Ficedula albicollis</name>
    <name type="common">Collared flycatcher</name>
    <name type="synonym">Muscicapa albicollis</name>
    <dbReference type="NCBI Taxonomy" id="59894"/>
    <lineage>
        <taxon>Eukaryota</taxon>
        <taxon>Metazoa</taxon>
        <taxon>Chordata</taxon>
        <taxon>Craniata</taxon>
        <taxon>Vertebrata</taxon>
        <taxon>Euteleostomi</taxon>
        <taxon>Archelosauria</taxon>
        <taxon>Archosauria</taxon>
        <taxon>Dinosauria</taxon>
        <taxon>Saurischia</taxon>
        <taxon>Theropoda</taxon>
        <taxon>Coelurosauria</taxon>
        <taxon>Aves</taxon>
        <taxon>Neognathae</taxon>
        <taxon>Neoaves</taxon>
        <taxon>Telluraves</taxon>
        <taxon>Australaves</taxon>
        <taxon>Passeriformes</taxon>
        <taxon>Muscicapidae</taxon>
        <taxon>Ficedula</taxon>
    </lineage>
</organism>
<dbReference type="Ensembl" id="ENSFALT00000039337.1">
    <property type="protein sequence ID" value="ENSFALP00000022726.1"/>
    <property type="gene ID" value="ENSFALG00000026157.1"/>
</dbReference>
<keyword evidence="1" id="KW-0472">Membrane</keyword>
<evidence type="ECO:0000313" key="3">
    <source>
        <dbReference type="Proteomes" id="UP000016665"/>
    </source>
</evidence>
<name>A0A803VJ20_FICAL</name>
<reference evidence="2" key="1">
    <citation type="submission" date="2025-08" db="UniProtKB">
        <authorList>
            <consortium name="Ensembl"/>
        </authorList>
    </citation>
    <scope>IDENTIFICATION</scope>
</reference>